<proteinExistence type="predicted"/>
<evidence type="ECO:0000313" key="1">
    <source>
        <dbReference type="EMBL" id="GAA2879161.1"/>
    </source>
</evidence>
<reference evidence="1 2" key="1">
    <citation type="journal article" date="2019" name="Int. J. Syst. Evol. Microbiol.">
        <title>The Global Catalogue of Microorganisms (GCM) 10K type strain sequencing project: providing services to taxonomists for standard genome sequencing and annotation.</title>
        <authorList>
            <consortium name="The Broad Institute Genomics Platform"/>
            <consortium name="The Broad Institute Genome Sequencing Center for Infectious Disease"/>
            <person name="Wu L."/>
            <person name="Ma J."/>
        </authorList>
    </citation>
    <scope>NUCLEOTIDE SEQUENCE [LARGE SCALE GENOMIC DNA]</scope>
    <source>
        <strain evidence="1 2">JCM 6242</strain>
    </source>
</reference>
<evidence type="ECO:0000313" key="2">
    <source>
        <dbReference type="Proteomes" id="UP001500831"/>
    </source>
</evidence>
<keyword evidence="2" id="KW-1185">Reference proteome</keyword>
<dbReference type="EMBL" id="BAAAVI010000028">
    <property type="protein sequence ID" value="GAA2879161.1"/>
    <property type="molecule type" value="Genomic_DNA"/>
</dbReference>
<organism evidence="1 2">
    <name type="scientific">Streptosporangium fragile</name>
    <dbReference type="NCBI Taxonomy" id="46186"/>
    <lineage>
        <taxon>Bacteria</taxon>
        <taxon>Bacillati</taxon>
        <taxon>Actinomycetota</taxon>
        <taxon>Actinomycetes</taxon>
        <taxon>Streptosporangiales</taxon>
        <taxon>Streptosporangiaceae</taxon>
        <taxon>Streptosporangium</taxon>
    </lineage>
</organism>
<protein>
    <submittedName>
        <fullName evidence="1">Uncharacterized protein</fullName>
    </submittedName>
</protein>
<dbReference type="Proteomes" id="UP001500831">
    <property type="component" value="Unassembled WGS sequence"/>
</dbReference>
<accession>A0ABN3VZI7</accession>
<comment type="caution">
    <text evidence="1">The sequence shown here is derived from an EMBL/GenBank/DDBJ whole genome shotgun (WGS) entry which is preliminary data.</text>
</comment>
<sequence>MPEMPPDRLSDEPLGRERIGAGREIGWPIEQGKAVVCHGAMGSGNGGPTWWAGTRGRCAVRSSSPRWSRRVRLHRVAQTLLETSEGELRAVSAKGSSTAGGH</sequence>
<gene>
    <name evidence="1" type="ORF">GCM10010517_41410</name>
</gene>
<name>A0ABN3VZI7_9ACTN</name>